<evidence type="ECO:0000256" key="1">
    <source>
        <dbReference type="SAM" id="MobiDB-lite"/>
    </source>
</evidence>
<comment type="caution">
    <text evidence="3">The sequence shown here is derived from an EMBL/GenBank/DDBJ whole genome shotgun (WGS) entry which is preliminary data.</text>
</comment>
<evidence type="ECO:0000313" key="3">
    <source>
        <dbReference type="EMBL" id="MBS3650866.1"/>
    </source>
</evidence>
<sequence length="261" mass="28140">MATSGETGQLPGQTPSAEEPCATAMTSKTDVSKTLTDQRRSKLPEAAMAAIQRAKQFKVTYRQPKDPSGDTLVLLHGSGGDETTLLPLASRASPHASLIGVAGRVTQEGTKRWYQRLTPTSFDQKDIRAEAAAFADFLETAQRAKTLDLDHTVFVGYSNGANLLAALCLLHPGLVERAVLLRPMPVLEDVPSADLSRSRFLMVIGEEDETYAPFGPGLEKLLRDHGARVDPRVVKAGHLLGDQDVEVVAGWLDRANAVSQN</sequence>
<feature type="compositionally biased region" description="Polar residues" evidence="1">
    <location>
        <begin position="1"/>
        <end position="16"/>
    </location>
</feature>
<feature type="compositionally biased region" description="Polar residues" evidence="1">
    <location>
        <begin position="24"/>
        <end position="35"/>
    </location>
</feature>
<dbReference type="InterPro" id="IPR003140">
    <property type="entry name" value="PLipase/COase/thioEstase"/>
</dbReference>
<dbReference type="GO" id="GO:0016787">
    <property type="term" value="F:hydrolase activity"/>
    <property type="evidence" value="ECO:0007669"/>
    <property type="project" value="UniProtKB-KW"/>
</dbReference>
<protein>
    <submittedName>
        <fullName evidence="3">Alpha/beta hydrolase</fullName>
    </submittedName>
</protein>
<keyword evidence="3" id="KW-0378">Hydrolase</keyword>
<proteinExistence type="predicted"/>
<feature type="domain" description="Phospholipase/carboxylesterase/thioesterase" evidence="2">
    <location>
        <begin position="63"/>
        <end position="181"/>
    </location>
</feature>
<dbReference type="Gene3D" id="3.40.50.1820">
    <property type="entry name" value="alpha/beta hydrolase"/>
    <property type="match status" value="1"/>
</dbReference>
<feature type="region of interest" description="Disordered" evidence="1">
    <location>
        <begin position="1"/>
        <end position="40"/>
    </location>
</feature>
<evidence type="ECO:0000313" key="4">
    <source>
        <dbReference type="Proteomes" id="UP000680348"/>
    </source>
</evidence>
<dbReference type="Proteomes" id="UP000680348">
    <property type="component" value="Unassembled WGS sequence"/>
</dbReference>
<evidence type="ECO:0000259" key="2">
    <source>
        <dbReference type="Pfam" id="PF02230"/>
    </source>
</evidence>
<dbReference type="InterPro" id="IPR029058">
    <property type="entry name" value="AB_hydrolase_fold"/>
</dbReference>
<organism evidence="3 4">
    <name type="scientific">Pseudaminobacter soli</name>
    <name type="common">ex Zhang et al. 2022</name>
    <dbReference type="NCBI Taxonomy" id="2831468"/>
    <lineage>
        <taxon>Bacteria</taxon>
        <taxon>Pseudomonadati</taxon>
        <taxon>Pseudomonadota</taxon>
        <taxon>Alphaproteobacteria</taxon>
        <taxon>Hyphomicrobiales</taxon>
        <taxon>Phyllobacteriaceae</taxon>
        <taxon>Pseudaminobacter</taxon>
    </lineage>
</organism>
<dbReference type="AlphaFoldDB" id="A0A942E034"/>
<gene>
    <name evidence="3" type="ORF">KEU06_19835</name>
</gene>
<dbReference type="Pfam" id="PF02230">
    <property type="entry name" value="Abhydrolase_2"/>
    <property type="match status" value="1"/>
</dbReference>
<keyword evidence="4" id="KW-1185">Reference proteome</keyword>
<dbReference type="EMBL" id="JAGWCR010000011">
    <property type="protein sequence ID" value="MBS3650866.1"/>
    <property type="molecule type" value="Genomic_DNA"/>
</dbReference>
<reference evidence="3" key="1">
    <citation type="submission" date="2021-04" db="EMBL/GenBank/DDBJ databases">
        <title>Pseudaminobacter soli sp. nov., isolated from paddy soil contaminated by heavy metals.</title>
        <authorList>
            <person name="Zhang K."/>
        </authorList>
    </citation>
    <scope>NUCLEOTIDE SEQUENCE</scope>
    <source>
        <strain evidence="3">19-2017</strain>
    </source>
</reference>
<accession>A0A942E034</accession>
<name>A0A942E034_9HYPH</name>
<dbReference type="SUPFAM" id="SSF53474">
    <property type="entry name" value="alpha/beta-Hydrolases"/>
    <property type="match status" value="1"/>
</dbReference>